<dbReference type="AlphaFoldDB" id="A0A1D1WC33"/>
<accession>A0A1D1WC33</accession>
<evidence type="ECO:0000313" key="3">
    <source>
        <dbReference type="Proteomes" id="UP000186922"/>
    </source>
</evidence>
<comment type="caution">
    <text evidence="2">The sequence shown here is derived from an EMBL/GenBank/DDBJ whole genome shotgun (WGS) entry which is preliminary data.</text>
</comment>
<keyword evidence="3" id="KW-1185">Reference proteome</keyword>
<evidence type="ECO:0000256" key="1">
    <source>
        <dbReference type="SAM" id="MobiDB-lite"/>
    </source>
</evidence>
<proteinExistence type="predicted"/>
<reference evidence="2 3" key="1">
    <citation type="journal article" date="2016" name="Nat. Commun.">
        <title>Extremotolerant tardigrade genome and improved radiotolerance of human cultured cells by tardigrade-unique protein.</title>
        <authorList>
            <person name="Hashimoto T."/>
            <person name="Horikawa D.D."/>
            <person name="Saito Y."/>
            <person name="Kuwahara H."/>
            <person name="Kozuka-Hata H."/>
            <person name="Shin-I T."/>
            <person name="Minakuchi Y."/>
            <person name="Ohishi K."/>
            <person name="Motoyama A."/>
            <person name="Aizu T."/>
            <person name="Enomoto A."/>
            <person name="Kondo K."/>
            <person name="Tanaka S."/>
            <person name="Hara Y."/>
            <person name="Koshikawa S."/>
            <person name="Sagara H."/>
            <person name="Miura T."/>
            <person name="Yokobori S."/>
            <person name="Miyagawa K."/>
            <person name="Suzuki Y."/>
            <person name="Kubo T."/>
            <person name="Oyama M."/>
            <person name="Kohara Y."/>
            <person name="Fujiyama A."/>
            <person name="Arakawa K."/>
            <person name="Katayama T."/>
            <person name="Toyoda A."/>
            <person name="Kunieda T."/>
        </authorList>
    </citation>
    <scope>NUCLEOTIDE SEQUENCE [LARGE SCALE GENOMIC DNA]</scope>
    <source>
        <strain evidence="2 3">YOKOZUNA-1</strain>
    </source>
</reference>
<name>A0A1D1WC33_RAMVA</name>
<evidence type="ECO:0000313" key="2">
    <source>
        <dbReference type="EMBL" id="GAV09629.1"/>
    </source>
</evidence>
<sequence length="80" mass="8656">MESAKPHLTMAAQSVLNEASKGIAQKISSVLTPKTGAEVVEQSGSGLEPAALVAPPLSARRQRYQRRPTLQHPRRKVLKT</sequence>
<gene>
    <name evidence="2" type="primary">RvY_19133-1</name>
    <name evidence="2" type="synonym">RvY_19133.1</name>
    <name evidence="2" type="ORF">RvY_19133</name>
</gene>
<dbReference type="Proteomes" id="UP000186922">
    <property type="component" value="Unassembled WGS sequence"/>
</dbReference>
<feature type="region of interest" description="Disordered" evidence="1">
    <location>
        <begin position="57"/>
        <end position="80"/>
    </location>
</feature>
<dbReference type="EMBL" id="BDGG01000024">
    <property type="protein sequence ID" value="GAV09629.1"/>
    <property type="molecule type" value="Genomic_DNA"/>
</dbReference>
<organism evidence="2 3">
    <name type="scientific">Ramazzottius varieornatus</name>
    <name type="common">Water bear</name>
    <name type="synonym">Tardigrade</name>
    <dbReference type="NCBI Taxonomy" id="947166"/>
    <lineage>
        <taxon>Eukaryota</taxon>
        <taxon>Metazoa</taxon>
        <taxon>Ecdysozoa</taxon>
        <taxon>Tardigrada</taxon>
        <taxon>Eutardigrada</taxon>
        <taxon>Parachela</taxon>
        <taxon>Hypsibioidea</taxon>
        <taxon>Ramazzottiidae</taxon>
        <taxon>Ramazzottius</taxon>
    </lineage>
</organism>
<protein>
    <submittedName>
        <fullName evidence="2">Uncharacterized protein</fullName>
    </submittedName>
</protein>